<reference evidence="3" key="1">
    <citation type="journal article" date="2015" name="Genome Announc.">
        <title>Draft genome sequence of the cellulolytic fungus Chaetomium globosum.</title>
        <authorList>
            <person name="Cuomo C.A."/>
            <person name="Untereiner W.A."/>
            <person name="Ma L.-J."/>
            <person name="Grabherr M."/>
            <person name="Birren B.W."/>
        </authorList>
    </citation>
    <scope>NUCLEOTIDE SEQUENCE [LARGE SCALE GENOMIC DNA]</scope>
    <source>
        <strain evidence="3">ATCC 6205 / CBS 148.51 / DSM 1962 / NBRC 6347 / NRRL 1970</strain>
    </source>
</reference>
<dbReference type="OrthoDB" id="4259138at2759"/>
<dbReference type="HOGENOM" id="CLU_2196649_0_0_1"/>
<protein>
    <submittedName>
        <fullName evidence="2">Uncharacterized protein</fullName>
    </submittedName>
</protein>
<dbReference type="EMBL" id="CH408032">
    <property type="protein sequence ID" value="EAQ88350.1"/>
    <property type="molecule type" value="Genomic_DNA"/>
</dbReference>
<dbReference type="GeneID" id="4392300"/>
<evidence type="ECO:0000313" key="3">
    <source>
        <dbReference type="Proteomes" id="UP000001056"/>
    </source>
</evidence>
<dbReference type="VEuPathDB" id="FungiDB:CHGG_04969"/>
<sequence>MAQPFSLLGLIASLLALLPIDAALGAMDRIKDIRAPFLTEHQPNSPALDYKDDEIKDQNDQNVLVRDVPLYQSELAKDPENKPWWAGDLTSINGYFFSEHGASYCTGK</sequence>
<dbReference type="AlphaFoldDB" id="Q2GZS7"/>
<name>Q2GZS7_CHAGB</name>
<keyword evidence="3" id="KW-1185">Reference proteome</keyword>
<keyword evidence="1" id="KW-0732">Signal</keyword>
<evidence type="ECO:0000256" key="1">
    <source>
        <dbReference type="SAM" id="SignalP"/>
    </source>
</evidence>
<evidence type="ECO:0000313" key="2">
    <source>
        <dbReference type="EMBL" id="EAQ88350.1"/>
    </source>
</evidence>
<gene>
    <name evidence="2" type="ORF">CHGG_04969</name>
</gene>
<accession>Q2GZS7</accession>
<proteinExistence type="predicted"/>
<dbReference type="RefSeq" id="XP_001224183.1">
    <property type="nucleotide sequence ID" value="XM_001224182.1"/>
</dbReference>
<dbReference type="Proteomes" id="UP000001056">
    <property type="component" value="Unassembled WGS sequence"/>
</dbReference>
<dbReference type="eggNOG" id="ENOG502RK22">
    <property type="taxonomic scope" value="Eukaryota"/>
</dbReference>
<feature type="signal peptide" evidence="1">
    <location>
        <begin position="1"/>
        <end position="22"/>
    </location>
</feature>
<dbReference type="InParanoid" id="Q2GZS7"/>
<feature type="chain" id="PRO_5004208648" evidence="1">
    <location>
        <begin position="23"/>
        <end position="108"/>
    </location>
</feature>
<organism evidence="2 3">
    <name type="scientific">Chaetomium globosum (strain ATCC 6205 / CBS 148.51 / DSM 1962 / NBRC 6347 / NRRL 1970)</name>
    <name type="common">Soil fungus</name>
    <dbReference type="NCBI Taxonomy" id="306901"/>
    <lineage>
        <taxon>Eukaryota</taxon>
        <taxon>Fungi</taxon>
        <taxon>Dikarya</taxon>
        <taxon>Ascomycota</taxon>
        <taxon>Pezizomycotina</taxon>
        <taxon>Sordariomycetes</taxon>
        <taxon>Sordariomycetidae</taxon>
        <taxon>Sordariales</taxon>
        <taxon>Chaetomiaceae</taxon>
        <taxon>Chaetomium</taxon>
    </lineage>
</organism>